<dbReference type="PANTHER" id="PTHR30153">
    <property type="entry name" value="REPLICATIVE DNA HELICASE DNAB"/>
    <property type="match status" value="1"/>
</dbReference>
<dbReference type="InterPro" id="IPR027417">
    <property type="entry name" value="P-loop_NTPase"/>
</dbReference>
<dbReference type="Pfam" id="PF03796">
    <property type="entry name" value="DnaB_C"/>
    <property type="match status" value="1"/>
</dbReference>
<protein>
    <submittedName>
        <fullName evidence="2">Putative replicative DNA helicase</fullName>
    </submittedName>
</protein>
<sequence>MAIDLQKLTLRRLLDTQSNNLYSRLLNQYFTGINLVLFEKVKSFYKANTRLPSTDEILSIRKDAGLQEYIENQIIEDDNVNDSIADEFLVQQLQDFYIRDETIHFMDKFVDSLDDLEKVEIVDKIQNHLLKLNQAIPYDDELYDVADLEFFPSEDDFKIYPSGLSSEFDAVNGGFATQELILLGGRRGSGKSIISLNLALNRFLQGNTVSFFTIEMRYKEVYDRVLSIISGVPFLDIFRNQLSEKQKIQMAKSKFETFYKPSEKVNNLLKELEYSRDFKLFENKVKADKPEFKDHRFFMIDDESLTLNRIDHYCNLFSSKYPAYNMAVVDYVNIIKHDDQRDWKTQVMMADNLKSISRKYDLTLISPYQIDATGEARFAKGILDSADRSFNFFPPEETESRELQNKITIHTTKMRNGKHMSFDVLMDWSCVKIDPNQSALVSEKPHPAVKFGTDKKERTRDV</sequence>
<dbReference type="InterPro" id="IPR007694">
    <property type="entry name" value="DNA_helicase_DnaB-like_C"/>
</dbReference>
<dbReference type="GO" id="GO:0003678">
    <property type="term" value="F:DNA helicase activity"/>
    <property type="evidence" value="ECO:0007669"/>
    <property type="project" value="InterPro"/>
</dbReference>
<keyword evidence="2" id="KW-0378">Hydrolase</keyword>
<dbReference type="GO" id="GO:0005524">
    <property type="term" value="F:ATP binding"/>
    <property type="evidence" value="ECO:0007669"/>
    <property type="project" value="InterPro"/>
</dbReference>
<reference evidence="2" key="2">
    <citation type="journal article" date="2017" name="Nat. Commun.">
        <title>Single-virus genomics reveals hidden cosmopolitan and abundant viruses.</title>
        <authorList>
            <person name="Martinez-Hernandez F."/>
            <person name="Fornas O."/>
            <person name="Lluesma Gomez M."/>
            <person name="Bolduc B."/>
            <person name="de la Cruz Pena M.J."/>
            <person name="Martinez J.M."/>
            <person name="Anton J."/>
            <person name="Gasol J.M."/>
            <person name="Rosselli R."/>
            <person name="Rodriguez-Valera F."/>
            <person name="Sullivan M.B."/>
            <person name="Acinas S.G."/>
            <person name="Martinez-Garcia M."/>
        </authorList>
    </citation>
    <scope>NUCLEOTIDE SEQUENCE</scope>
</reference>
<keyword evidence="2" id="KW-0547">Nucleotide-binding</keyword>
<dbReference type="Gene3D" id="3.40.50.300">
    <property type="entry name" value="P-loop containing nucleotide triphosphate hydrolases"/>
    <property type="match status" value="1"/>
</dbReference>
<dbReference type="PANTHER" id="PTHR30153:SF2">
    <property type="entry name" value="REPLICATIVE DNA HELICASE"/>
    <property type="match status" value="1"/>
</dbReference>
<keyword evidence="2" id="KW-0067">ATP-binding</keyword>
<dbReference type="SUPFAM" id="SSF52540">
    <property type="entry name" value="P-loop containing nucleoside triphosphate hydrolases"/>
    <property type="match status" value="1"/>
</dbReference>
<dbReference type="GO" id="GO:0006260">
    <property type="term" value="P:DNA replication"/>
    <property type="evidence" value="ECO:0007669"/>
    <property type="project" value="InterPro"/>
</dbReference>
<evidence type="ECO:0000259" key="1">
    <source>
        <dbReference type="Pfam" id="PF03796"/>
    </source>
</evidence>
<organism evidence="2">
    <name type="scientific">uncultured virus</name>
    <dbReference type="NCBI Taxonomy" id="340016"/>
    <lineage>
        <taxon>Viruses</taxon>
        <taxon>environmental samples</taxon>
    </lineage>
</organism>
<dbReference type="EMBL" id="KY052794">
    <property type="protein sequence ID" value="ASE99731.1"/>
    <property type="molecule type" value="Genomic_DNA"/>
</dbReference>
<proteinExistence type="predicted"/>
<evidence type="ECO:0000313" key="2">
    <source>
        <dbReference type="EMBL" id="ASE99731.1"/>
    </source>
</evidence>
<reference evidence="2" key="1">
    <citation type="submission" date="2016-10" db="EMBL/GenBank/DDBJ databases">
        <authorList>
            <person name="Varghese N."/>
        </authorList>
    </citation>
    <scope>NUCLEOTIDE SEQUENCE</scope>
</reference>
<name>A0A218MKD4_9VIRU</name>
<accession>A0A218MKD4</accession>
<keyword evidence="2" id="KW-0347">Helicase</keyword>
<feature type="domain" description="SF4 helicase" evidence="1">
    <location>
        <begin position="166"/>
        <end position="378"/>
    </location>
</feature>